<reference evidence="1 2" key="1">
    <citation type="submission" date="2019-06" db="EMBL/GenBank/DDBJ databases">
        <title>Complete genome sequence of Antarcticibacterium flavum KCTC 52984T from an Antarctic marine sediment.</title>
        <authorList>
            <person name="Lee Y.M."/>
            <person name="Shin S.C."/>
        </authorList>
    </citation>
    <scope>NUCLEOTIDE SEQUENCE [LARGE SCALE GENOMIC DNA]</scope>
    <source>
        <strain evidence="1 2">KCTC 52984</strain>
    </source>
</reference>
<organism evidence="1 2">
    <name type="scientific">Antarcticibacterium flavum</name>
    <dbReference type="NCBI Taxonomy" id="2058175"/>
    <lineage>
        <taxon>Bacteria</taxon>
        <taxon>Pseudomonadati</taxon>
        <taxon>Bacteroidota</taxon>
        <taxon>Flavobacteriia</taxon>
        <taxon>Flavobacteriales</taxon>
        <taxon>Flavobacteriaceae</taxon>
        <taxon>Antarcticibacterium</taxon>
    </lineage>
</organism>
<dbReference type="RefSeq" id="WP_139065704.1">
    <property type="nucleotide sequence ID" value="NZ_CP040812.1"/>
</dbReference>
<dbReference type="Proteomes" id="UP000309016">
    <property type="component" value="Chromosome"/>
</dbReference>
<sequence length="614" mass="67149">MKTRRHYLIFILIFSWYGVSIAQGDRCSSIQPFCAGDEQLVFENSNFTNSAQVQAEPGPFYGCLDDQPYPAWFYLQIRDSGNLEFLIRQSQNPDGSGMLYDVDFIVYGPFDAEDDYCSNASLSAGNVIDCSFDPAAVEEMRIPNAVADEIYVVLITNYSNQPGFISLQQTNSASGGSTDCSIVGSTLGPDIAVCGESSYTLDATNAQATSYTWSIFNETTGNYDVIPNETGATLTVSETGNYQVIIRSEVLNAEVTDDVLVEFFELPVPGSTSVVTGCLQGEEVTFDLQDTAAELIGTNTGNFTTRFYLSRQDYEESSPLPAGPVVYNVNDTFTLLGTLVNEDTGCESLPVTLNLDTFLMPAVEFPEFTALCLDLNANVVNTVLLGEDLGPGYTYAWNIPNDQNGDGLEDAVLELDAFPSQNPITLTVTHTATGCSSSYSTLVRAFAAPREVTVEVEGNDFDGGYVVTATAVPGFGNPTTYEYRLDDGPWQENPVFTGVSGGTHTVTARQVDGCGMTTSRPFRLFGYPRFFTPNNDGYHDTWNVVNDGEGLVGKILIFDRYGKLLKELDPRAAGWDGNYNGRSMPADDYWFSLEFRDEASGELQVFRGHFSLVR</sequence>
<gene>
    <name evidence="1" type="ORF">FHG64_06750</name>
</gene>
<evidence type="ECO:0000313" key="2">
    <source>
        <dbReference type="Proteomes" id="UP000309016"/>
    </source>
</evidence>
<accession>A0A5B7X3B5</accession>
<dbReference type="KEGG" id="afla:FHG64_06750"/>
<dbReference type="AlphaFoldDB" id="A0A5B7X3B5"/>
<proteinExistence type="predicted"/>
<keyword evidence="2" id="KW-1185">Reference proteome</keyword>
<evidence type="ECO:0000313" key="1">
    <source>
        <dbReference type="EMBL" id="QCY69128.1"/>
    </source>
</evidence>
<dbReference type="Pfam" id="PF13585">
    <property type="entry name" value="CHU_C"/>
    <property type="match status" value="1"/>
</dbReference>
<protein>
    <submittedName>
        <fullName evidence="1">T9SS type B sorting domain-containing protein</fullName>
    </submittedName>
</protein>
<dbReference type="NCBIfam" id="TIGR04131">
    <property type="entry name" value="Bac_Flav_CTERM"/>
    <property type="match status" value="1"/>
</dbReference>
<name>A0A5B7X3B5_9FLAO</name>
<dbReference type="OrthoDB" id="9765926at2"/>
<dbReference type="InterPro" id="IPR026341">
    <property type="entry name" value="T9SS_type_B"/>
</dbReference>
<dbReference type="EMBL" id="CP040812">
    <property type="protein sequence ID" value="QCY69128.1"/>
    <property type="molecule type" value="Genomic_DNA"/>
</dbReference>